<proteinExistence type="predicted"/>
<evidence type="ECO:0000313" key="3">
    <source>
        <dbReference type="EMBL" id="NNU33351.1"/>
    </source>
</evidence>
<dbReference type="Proteomes" id="UP000566071">
    <property type="component" value="Unassembled WGS sequence"/>
</dbReference>
<dbReference type="InterPro" id="IPR036388">
    <property type="entry name" value="WH-like_DNA-bd_sf"/>
</dbReference>
<evidence type="ECO:0000256" key="2">
    <source>
        <dbReference type="SAM" id="Phobius"/>
    </source>
</evidence>
<keyword evidence="1" id="KW-0175">Coiled coil</keyword>
<evidence type="ECO:0008006" key="5">
    <source>
        <dbReference type="Google" id="ProtNLM"/>
    </source>
</evidence>
<keyword evidence="4" id="KW-1185">Reference proteome</keyword>
<organism evidence="3 4">
    <name type="scientific">Mucilaginibacter humi</name>
    <dbReference type="NCBI Taxonomy" id="2732510"/>
    <lineage>
        <taxon>Bacteria</taxon>
        <taxon>Pseudomonadati</taxon>
        <taxon>Bacteroidota</taxon>
        <taxon>Sphingobacteriia</taxon>
        <taxon>Sphingobacteriales</taxon>
        <taxon>Sphingobacteriaceae</taxon>
        <taxon>Mucilaginibacter</taxon>
    </lineage>
</organism>
<evidence type="ECO:0000313" key="4">
    <source>
        <dbReference type="Proteomes" id="UP000566071"/>
    </source>
</evidence>
<dbReference type="SUPFAM" id="SSF46894">
    <property type="entry name" value="C-terminal effector domain of the bipartite response regulators"/>
    <property type="match status" value="1"/>
</dbReference>
<gene>
    <name evidence="3" type="ORF">HK413_02760</name>
</gene>
<evidence type="ECO:0000256" key="1">
    <source>
        <dbReference type="SAM" id="Coils"/>
    </source>
</evidence>
<dbReference type="Gene3D" id="1.10.10.10">
    <property type="entry name" value="Winged helix-like DNA-binding domain superfamily/Winged helix DNA-binding domain"/>
    <property type="match status" value="1"/>
</dbReference>
<dbReference type="EMBL" id="JABFCR010000008">
    <property type="protein sequence ID" value="NNU33351.1"/>
    <property type="molecule type" value="Genomic_DNA"/>
</dbReference>
<comment type="caution">
    <text evidence="3">The sequence shown here is derived from an EMBL/GenBank/DDBJ whole genome shotgun (WGS) entry which is preliminary data.</text>
</comment>
<dbReference type="RefSeq" id="WP_217451983.1">
    <property type="nucleotide sequence ID" value="NZ_JABFCR010000008.1"/>
</dbReference>
<accession>A0ABX1W113</accession>
<name>A0ABX1W113_9SPHI</name>
<protein>
    <recommendedName>
        <fullName evidence="5">HTH luxR-type domain-containing protein</fullName>
    </recommendedName>
</protein>
<reference evidence="3 4" key="1">
    <citation type="submission" date="2020-05" db="EMBL/GenBank/DDBJ databases">
        <authorList>
            <person name="Khan S.A."/>
            <person name="Jeon C.O."/>
            <person name="Chun B.H."/>
        </authorList>
    </citation>
    <scope>NUCLEOTIDE SEQUENCE [LARGE SCALE GENOMIC DNA]</scope>
    <source>
        <strain evidence="3 4">S1162</strain>
    </source>
</reference>
<keyword evidence="2" id="KW-0472">Membrane</keyword>
<feature type="transmembrane region" description="Helical" evidence="2">
    <location>
        <begin position="93"/>
        <end position="110"/>
    </location>
</feature>
<feature type="coiled-coil region" evidence="1">
    <location>
        <begin position="144"/>
        <end position="171"/>
    </location>
</feature>
<dbReference type="InterPro" id="IPR016032">
    <property type="entry name" value="Sig_transdc_resp-reg_C-effctor"/>
</dbReference>
<sequence length="270" mass="31265">MLDSALKIATRLKEPYRIMEIHGHIYDCYISTKDYKKALAHYTRMRVMRDSLKVLDNVKQISELQVKYETAKKDNEISQLNDKAQMDALQRNAIILVLILLVTIAVLFYVKEKKRKDLLISEKLLLDEELKNAGLELLYFTENLKQKNEVIEKFKAEIENLQLQHISTADRENLDNLIKAHIMTDENWDSFKKLFAKVHTGFFDAIKQKFPNITATDARILSLIKLQLSNSEMANMLGITVEGVKKSKQRLRKKIDLNKDESIEAIVAAI</sequence>
<keyword evidence="2" id="KW-1133">Transmembrane helix</keyword>
<keyword evidence="2" id="KW-0812">Transmembrane</keyword>